<proteinExistence type="predicted"/>
<evidence type="ECO:0000313" key="3">
    <source>
        <dbReference type="EMBL" id="WOH39168.1"/>
    </source>
</evidence>
<dbReference type="Proteomes" id="UP001301442">
    <property type="component" value="Chromosome"/>
</dbReference>
<gene>
    <name evidence="3" type="primary">pilV</name>
    <name evidence="3" type="ORF">RI844_08080</name>
</gene>
<dbReference type="EMBL" id="CP136600">
    <property type="protein sequence ID" value="WOH39168.1"/>
    <property type="molecule type" value="Genomic_DNA"/>
</dbReference>
<dbReference type="NCBIfam" id="TIGR02532">
    <property type="entry name" value="IV_pilin_GFxxxE"/>
    <property type="match status" value="1"/>
</dbReference>
<evidence type="ECO:0000259" key="2">
    <source>
        <dbReference type="Pfam" id="PF22150"/>
    </source>
</evidence>
<dbReference type="Pfam" id="PF22150">
    <property type="entry name" value="Tt1218-like"/>
    <property type="match status" value="1"/>
</dbReference>
<dbReference type="RefSeq" id="WP_348397935.1">
    <property type="nucleotide sequence ID" value="NZ_CP136600.1"/>
</dbReference>
<sequence>MTTSTSSAVTNFSFSKYSMPVVPKAYSNGFSLMEVLITMIIISFGMLGLAKLQLNAMVEVQSASYANKAANFTQQMSEIIAANPSALNSYQLSSAQQITSPINCRASTCSGAELAMYDLKLWQNNVSKSLPSGQAEVVISSNKAKIIVRWDQSRNGSTGLNCPQLSSNDLECTTLTRTIR</sequence>
<evidence type="ECO:0000256" key="1">
    <source>
        <dbReference type="SAM" id="Phobius"/>
    </source>
</evidence>
<dbReference type="NCBIfam" id="TIGR02523">
    <property type="entry name" value="type_IV_pilV"/>
    <property type="match status" value="1"/>
</dbReference>
<evidence type="ECO:0000313" key="4">
    <source>
        <dbReference type="Proteomes" id="UP001301442"/>
    </source>
</evidence>
<reference evidence="3 4" key="1">
    <citation type="submission" date="2023-09" db="EMBL/GenBank/DDBJ databases">
        <authorList>
            <person name="Qi X."/>
        </authorList>
    </citation>
    <scope>NUCLEOTIDE SEQUENCE [LARGE SCALE GENOMIC DNA]</scope>
    <source>
        <strain evidence="3 4">S1-1</strain>
    </source>
</reference>
<accession>A0ABZ0GTM5</accession>
<dbReference type="Pfam" id="PF07963">
    <property type="entry name" value="N_methyl"/>
    <property type="match status" value="1"/>
</dbReference>
<organism evidence="3 4">
    <name type="scientific">Thalassotalea fonticola</name>
    <dbReference type="NCBI Taxonomy" id="3065649"/>
    <lineage>
        <taxon>Bacteria</taxon>
        <taxon>Pseudomonadati</taxon>
        <taxon>Pseudomonadota</taxon>
        <taxon>Gammaproteobacteria</taxon>
        <taxon>Alteromonadales</taxon>
        <taxon>Colwelliaceae</taxon>
        <taxon>Thalassotalea</taxon>
    </lineage>
</organism>
<keyword evidence="1" id="KW-0812">Transmembrane</keyword>
<dbReference type="InterPro" id="IPR012902">
    <property type="entry name" value="N_methyl_site"/>
</dbReference>
<keyword evidence="1" id="KW-1133">Transmembrane helix</keyword>
<keyword evidence="4" id="KW-1185">Reference proteome</keyword>
<feature type="transmembrane region" description="Helical" evidence="1">
    <location>
        <begin position="29"/>
        <end position="50"/>
    </location>
</feature>
<dbReference type="InterPro" id="IPR054402">
    <property type="entry name" value="Tt1218-like_dom"/>
</dbReference>
<protein>
    <submittedName>
        <fullName evidence="3">Type IV pilus modification protein PilV</fullName>
    </submittedName>
</protein>
<dbReference type="InterPro" id="IPR013362">
    <property type="entry name" value="Pilus_4_PilV"/>
</dbReference>
<name>A0ABZ0GTM5_9GAMM</name>
<feature type="domain" description="Type IV pilin Tt1218-like" evidence="2">
    <location>
        <begin position="52"/>
        <end position="119"/>
    </location>
</feature>
<keyword evidence="1" id="KW-0472">Membrane</keyword>